<keyword evidence="2" id="KW-1185">Reference proteome</keyword>
<evidence type="ECO:0000313" key="2">
    <source>
        <dbReference type="Proteomes" id="UP000683360"/>
    </source>
</evidence>
<dbReference type="EMBL" id="CAJPWZ010000843">
    <property type="protein sequence ID" value="CAG2201381.1"/>
    <property type="molecule type" value="Genomic_DNA"/>
</dbReference>
<organism evidence="1 2">
    <name type="scientific">Mytilus edulis</name>
    <name type="common">Blue mussel</name>
    <dbReference type="NCBI Taxonomy" id="6550"/>
    <lineage>
        <taxon>Eukaryota</taxon>
        <taxon>Metazoa</taxon>
        <taxon>Spiralia</taxon>
        <taxon>Lophotrochozoa</taxon>
        <taxon>Mollusca</taxon>
        <taxon>Bivalvia</taxon>
        <taxon>Autobranchia</taxon>
        <taxon>Pteriomorphia</taxon>
        <taxon>Mytilida</taxon>
        <taxon>Mytiloidea</taxon>
        <taxon>Mytilidae</taxon>
        <taxon>Mytilinae</taxon>
        <taxon>Mytilus</taxon>
    </lineage>
</organism>
<accession>A0A8S3R2I8</accession>
<reference evidence="1" key="1">
    <citation type="submission" date="2021-03" db="EMBL/GenBank/DDBJ databases">
        <authorList>
            <person name="Bekaert M."/>
        </authorList>
    </citation>
    <scope>NUCLEOTIDE SEQUENCE</scope>
</reference>
<dbReference type="AlphaFoldDB" id="A0A8S3R2I8"/>
<proteinExistence type="predicted"/>
<gene>
    <name evidence="1" type="ORF">MEDL_16010</name>
</gene>
<evidence type="ECO:0000313" key="1">
    <source>
        <dbReference type="EMBL" id="CAG2201381.1"/>
    </source>
</evidence>
<comment type="caution">
    <text evidence="1">The sequence shown here is derived from an EMBL/GenBank/DDBJ whole genome shotgun (WGS) entry which is preliminary data.</text>
</comment>
<name>A0A8S3R2I8_MYTED</name>
<dbReference type="OrthoDB" id="6104512at2759"/>
<dbReference type="Proteomes" id="UP000683360">
    <property type="component" value="Unassembled WGS sequence"/>
</dbReference>
<sequence>MANFSPEICQDLGFTSTSVTDEVPVPDDTLIFSHLDASIVLHHGNAKVKKTVGLSKTPFLLEIMLSAFDEKHLQGQKSRITGSLAIVYSILMFARNAEMSAFQRMMTAICIRGRAEDMEKPLLKITGDNLDIYIKSRCVSIDKGNTDLHLFASNALTSRLSSVDMDNRTPLVPEVNRDVLKLTEAEMDNMKYSYSILVII</sequence>
<protein>
    <submittedName>
        <fullName evidence="1">Uncharacterized protein</fullName>
    </submittedName>
</protein>